<name>A0A8C4NAJ5_EPTBU</name>
<keyword evidence="12" id="KW-1185">Reference proteome</keyword>
<reference evidence="11" key="1">
    <citation type="submission" date="2025-08" db="UniProtKB">
        <authorList>
            <consortium name="Ensembl"/>
        </authorList>
    </citation>
    <scope>IDENTIFICATION</scope>
</reference>
<sequence length="433" mass="48623">MSHGLFNLNRPLTGTQNAVPCTGTESWGYTTVRPEAHLFWWLYKAQDYENYPLILWLQGGPGASGCGFGNFGEIGPFDVDLKYRDTTWLQAASLLFVDNPVGTGYSYVTNKKALTTNVEELSADMITLLQIFFKTNPHFQTLPFYIFSESYGGKMASTITLELHKALDAKSIECNFKGVALGDSWISPLDSVLTWGPYLFGISLLDKHGLSEVMAAANEVKSAYEKGQFAKSTALWDNTQNVVEKFTYGVDFYNIMLNEDPAVAVHSKLEHNDDPLSRLSRRILKRFHEDKLDALMNGPIRKKLGIIPKNVTWGGQSDDVFQYMCVDFMKPVISTVDALLGLGIDVTIYNAQLDLIVDTPGQELWIEKLKWPGLEKFNNLTWTPMLTAQSKLAAFVKTYQNLAFYWIMNAGHMVPSDQGVTALEMVKRVTKQK</sequence>
<keyword evidence="4 10" id="KW-0121">Carboxypeptidase</keyword>
<evidence type="ECO:0000256" key="3">
    <source>
        <dbReference type="ARBA" id="ARBA00022525"/>
    </source>
</evidence>
<dbReference type="PRINTS" id="PR00724">
    <property type="entry name" value="CRBOXYPTASEC"/>
</dbReference>
<evidence type="ECO:0000256" key="7">
    <source>
        <dbReference type="ARBA" id="ARBA00022801"/>
    </source>
</evidence>
<dbReference type="GO" id="GO:0004185">
    <property type="term" value="F:serine-type carboxypeptidase activity"/>
    <property type="evidence" value="ECO:0007669"/>
    <property type="project" value="UniProtKB-UniRule"/>
</dbReference>
<dbReference type="GeneTree" id="ENSGT00940000156193"/>
<evidence type="ECO:0000256" key="8">
    <source>
        <dbReference type="ARBA" id="ARBA00023180"/>
    </source>
</evidence>
<evidence type="ECO:0000313" key="11">
    <source>
        <dbReference type="Ensembl" id="ENSEBUP00000004776.1"/>
    </source>
</evidence>
<proteinExistence type="inferred from homology"/>
<keyword evidence="6" id="KW-0732">Signal</keyword>
<evidence type="ECO:0000256" key="4">
    <source>
        <dbReference type="ARBA" id="ARBA00022645"/>
    </source>
</evidence>
<dbReference type="FunFam" id="3.40.50.1820:FF:000075">
    <property type="entry name" value="Carboxypeptidase"/>
    <property type="match status" value="1"/>
</dbReference>
<dbReference type="EC" id="3.4.16.-" evidence="10"/>
<dbReference type="PANTHER" id="PTHR11802:SF3">
    <property type="entry name" value="RETINOID-INDUCIBLE SERINE CARBOXYPEPTIDASE"/>
    <property type="match status" value="1"/>
</dbReference>
<keyword evidence="5 10" id="KW-0645">Protease</keyword>
<comment type="similarity">
    <text evidence="2 10">Belongs to the peptidase S10 family.</text>
</comment>
<dbReference type="SUPFAM" id="SSF53474">
    <property type="entry name" value="alpha/beta-Hydrolases"/>
    <property type="match status" value="1"/>
</dbReference>
<keyword evidence="7 10" id="KW-0378">Hydrolase</keyword>
<keyword evidence="8" id="KW-0325">Glycoprotein</keyword>
<dbReference type="PROSITE" id="PS00131">
    <property type="entry name" value="CARBOXYPEPT_SER_SER"/>
    <property type="match status" value="1"/>
</dbReference>
<evidence type="ECO:0000256" key="6">
    <source>
        <dbReference type="ARBA" id="ARBA00022729"/>
    </source>
</evidence>
<evidence type="ECO:0000256" key="1">
    <source>
        <dbReference type="ARBA" id="ARBA00004613"/>
    </source>
</evidence>
<dbReference type="InterPro" id="IPR018202">
    <property type="entry name" value="Ser_caboxypep_ser_AS"/>
</dbReference>
<evidence type="ECO:0000256" key="9">
    <source>
        <dbReference type="ARBA" id="ARBA00055847"/>
    </source>
</evidence>
<dbReference type="PANTHER" id="PTHR11802">
    <property type="entry name" value="SERINE PROTEASE FAMILY S10 SERINE CARBOXYPEPTIDASE"/>
    <property type="match status" value="1"/>
</dbReference>
<evidence type="ECO:0000256" key="5">
    <source>
        <dbReference type="ARBA" id="ARBA00022670"/>
    </source>
</evidence>
<accession>A0A8C4NAJ5</accession>
<protein>
    <recommendedName>
        <fullName evidence="10">Carboxypeptidase</fullName>
        <ecNumber evidence="10">3.4.16.-</ecNumber>
    </recommendedName>
</protein>
<keyword evidence="3" id="KW-0964">Secreted</keyword>
<dbReference type="AlphaFoldDB" id="A0A8C4NAJ5"/>
<organism evidence="11 12">
    <name type="scientific">Eptatretus burgeri</name>
    <name type="common">Inshore hagfish</name>
    <dbReference type="NCBI Taxonomy" id="7764"/>
    <lineage>
        <taxon>Eukaryota</taxon>
        <taxon>Metazoa</taxon>
        <taxon>Chordata</taxon>
        <taxon>Craniata</taxon>
        <taxon>Vertebrata</taxon>
        <taxon>Cyclostomata</taxon>
        <taxon>Myxini</taxon>
        <taxon>Myxiniformes</taxon>
        <taxon>Myxinidae</taxon>
        <taxon>Eptatretinae</taxon>
        <taxon>Eptatretus</taxon>
    </lineage>
</organism>
<dbReference type="GO" id="GO:0005576">
    <property type="term" value="C:extracellular region"/>
    <property type="evidence" value="ECO:0007669"/>
    <property type="project" value="UniProtKB-SubCell"/>
</dbReference>
<evidence type="ECO:0000256" key="2">
    <source>
        <dbReference type="ARBA" id="ARBA00009431"/>
    </source>
</evidence>
<reference evidence="11" key="2">
    <citation type="submission" date="2025-09" db="UniProtKB">
        <authorList>
            <consortium name="Ensembl"/>
        </authorList>
    </citation>
    <scope>IDENTIFICATION</scope>
</reference>
<evidence type="ECO:0000313" key="12">
    <source>
        <dbReference type="Proteomes" id="UP000694388"/>
    </source>
</evidence>
<dbReference type="InterPro" id="IPR029058">
    <property type="entry name" value="AB_hydrolase_fold"/>
</dbReference>
<dbReference type="OMA" id="QEPKEVW"/>
<dbReference type="InterPro" id="IPR001563">
    <property type="entry name" value="Peptidase_S10"/>
</dbReference>
<evidence type="ECO:0000256" key="10">
    <source>
        <dbReference type="RuleBase" id="RU361156"/>
    </source>
</evidence>
<dbReference type="Proteomes" id="UP000694388">
    <property type="component" value="Unplaced"/>
</dbReference>
<comment type="function">
    <text evidence="9">May be involved in vascular wall and kidney homeostasis.</text>
</comment>
<comment type="subcellular location">
    <subcellularLocation>
        <location evidence="1">Secreted</location>
    </subcellularLocation>
</comment>
<dbReference type="Ensembl" id="ENSEBUT00000005214.1">
    <property type="protein sequence ID" value="ENSEBUP00000004776.1"/>
    <property type="gene ID" value="ENSEBUG00000003326.1"/>
</dbReference>
<dbReference type="Pfam" id="PF00450">
    <property type="entry name" value="Peptidase_S10"/>
    <property type="match status" value="1"/>
</dbReference>
<dbReference type="Gene3D" id="3.40.50.1820">
    <property type="entry name" value="alpha/beta hydrolase"/>
    <property type="match status" value="1"/>
</dbReference>
<dbReference type="GO" id="GO:0006508">
    <property type="term" value="P:proteolysis"/>
    <property type="evidence" value="ECO:0007669"/>
    <property type="project" value="UniProtKB-KW"/>
</dbReference>